<feature type="signal peptide" evidence="1">
    <location>
        <begin position="1"/>
        <end position="20"/>
    </location>
</feature>
<dbReference type="InterPro" id="IPR053139">
    <property type="entry name" value="Surface_bspA-like"/>
</dbReference>
<protein>
    <submittedName>
        <fullName evidence="2">Leucine-rich repeat domain-containing protein</fullName>
    </submittedName>
</protein>
<evidence type="ECO:0000313" key="2">
    <source>
        <dbReference type="EMBL" id="MSS17707.1"/>
    </source>
</evidence>
<gene>
    <name evidence="2" type="ORF">FYJ29_08060</name>
</gene>
<dbReference type="AlphaFoldDB" id="A0A6L5XDG0"/>
<reference evidence="2 3" key="1">
    <citation type="submission" date="2019-08" db="EMBL/GenBank/DDBJ databases">
        <title>In-depth cultivation of the pig gut microbiome towards novel bacterial diversity and tailored functional studies.</title>
        <authorList>
            <person name="Wylensek D."/>
            <person name="Hitch T.C.A."/>
            <person name="Clavel T."/>
        </authorList>
    </citation>
    <scope>NUCLEOTIDE SEQUENCE [LARGE SCALE GENOMIC DNA]</scope>
    <source>
        <strain evidence="2 3">Oil-RF-744-WCA-WT-10</strain>
    </source>
</reference>
<proteinExistence type="predicted"/>
<evidence type="ECO:0000256" key="1">
    <source>
        <dbReference type="SAM" id="SignalP"/>
    </source>
</evidence>
<sequence length="550" mass="58643">MNFKSLLLSILLIVPFGLNAQTIENGVLTNCTGLSGEYTIPDGVKEIGEGAFFYSGVTKVHVPASVEVIGKSAFYMSYSLQSVDFAAGSKLKTVRDLAFSECTQLQQIELPASVDSLGANAFTFCDGLRKVTLPASLKRLCYGTFSSCVALTRIVVPPACKVIDEFAFGNCTGLSYADVQGADTISTKAFYHCSVLSTLKLPETLKAIGDSAFMRCEALATITLPASLERAGDKMFLRCPYFEGFTVAQGNAHFVAENGVLYSKDKTVLYECPQLYTADVFTVPATVKTIRPKAFFECNAVKGISLPATIEGIGLGALSNNGIAAFDFAGNDMYPVHDGMIYARLKSLDGLALLAAPCQSPKTDVVLLPGTVYIADYALAYSKNLNNVTMPENLKYVGPYAFYNDQALQNVTCYAVEAPQLLDNAFGDVPFNKVYLHIKPGSYNSYQAAGWLFLMGDDITGDYPYVDPATGLNAIAATGDAIAVSRRGDCVVVAAAQPIATVAVYDIAGRLVGAASAHGQNTATVQAVDNAGVRVMRVVFTSGKRATVKF</sequence>
<evidence type="ECO:0000313" key="3">
    <source>
        <dbReference type="Proteomes" id="UP000483362"/>
    </source>
</evidence>
<dbReference type="PANTHER" id="PTHR45661:SF3">
    <property type="entry name" value="IG-LIKE DOMAIN-CONTAINING PROTEIN"/>
    <property type="match status" value="1"/>
</dbReference>
<dbReference type="PANTHER" id="PTHR45661">
    <property type="entry name" value="SURFACE ANTIGEN"/>
    <property type="match status" value="1"/>
</dbReference>
<dbReference type="InterPro" id="IPR032675">
    <property type="entry name" value="LRR_dom_sf"/>
</dbReference>
<comment type="caution">
    <text evidence="2">The sequence shown here is derived from an EMBL/GenBank/DDBJ whole genome shotgun (WGS) entry which is preliminary data.</text>
</comment>
<dbReference type="InterPro" id="IPR026906">
    <property type="entry name" value="LRR_5"/>
</dbReference>
<keyword evidence="3" id="KW-1185">Reference proteome</keyword>
<dbReference type="RefSeq" id="WP_154327785.1">
    <property type="nucleotide sequence ID" value="NZ_CP045696.1"/>
</dbReference>
<dbReference type="Proteomes" id="UP000483362">
    <property type="component" value="Unassembled WGS sequence"/>
</dbReference>
<name>A0A6L5XDG0_9BACT</name>
<dbReference type="SUPFAM" id="SSF52058">
    <property type="entry name" value="L domain-like"/>
    <property type="match status" value="1"/>
</dbReference>
<organism evidence="2 3">
    <name type="scientific">Sodaliphilus pleomorphus</name>
    <dbReference type="NCBI Taxonomy" id="2606626"/>
    <lineage>
        <taxon>Bacteria</taxon>
        <taxon>Pseudomonadati</taxon>
        <taxon>Bacteroidota</taxon>
        <taxon>Bacteroidia</taxon>
        <taxon>Bacteroidales</taxon>
        <taxon>Muribaculaceae</taxon>
        <taxon>Sodaliphilus</taxon>
    </lineage>
</organism>
<keyword evidence="1" id="KW-0732">Signal</keyword>
<dbReference type="EMBL" id="VULT01000011">
    <property type="protein sequence ID" value="MSS17707.1"/>
    <property type="molecule type" value="Genomic_DNA"/>
</dbReference>
<accession>A0A6L5XDG0</accession>
<feature type="chain" id="PRO_5026657474" evidence="1">
    <location>
        <begin position="21"/>
        <end position="550"/>
    </location>
</feature>
<dbReference type="Gene3D" id="3.80.10.10">
    <property type="entry name" value="Ribonuclease Inhibitor"/>
    <property type="match status" value="3"/>
</dbReference>
<dbReference type="Pfam" id="PF13306">
    <property type="entry name" value="LRR_5"/>
    <property type="match status" value="4"/>
</dbReference>